<dbReference type="EMBL" id="CAMTCP010000111">
    <property type="protein sequence ID" value="CAI3565412.1"/>
    <property type="molecule type" value="Genomic_DNA"/>
</dbReference>
<dbReference type="RefSeq" id="WP_317049495.1">
    <property type="nucleotide sequence ID" value="NZ_CAMRXC010000111.1"/>
</dbReference>
<dbReference type="InterPro" id="IPR008322">
    <property type="entry name" value="UPF0261"/>
</dbReference>
<gene>
    <name evidence="3" type="ORF">CNEO2_10221</name>
</gene>
<evidence type="ECO:0000313" key="4">
    <source>
        <dbReference type="Proteomes" id="UP001189143"/>
    </source>
</evidence>
<organism evidence="3 4">
    <name type="scientific">Clostridium neonatale</name>
    <dbReference type="NCBI Taxonomy" id="137838"/>
    <lineage>
        <taxon>Bacteria</taxon>
        <taxon>Bacillati</taxon>
        <taxon>Bacillota</taxon>
        <taxon>Clostridia</taxon>
        <taxon>Eubacteriales</taxon>
        <taxon>Clostridiaceae</taxon>
        <taxon>Clostridium</taxon>
    </lineage>
</organism>
<name>A0AAD1YEX6_9CLOT</name>
<reference evidence="3" key="1">
    <citation type="submission" date="2022-10" db="EMBL/GenBank/DDBJ databases">
        <authorList>
            <person name="Aires J."/>
            <person name="Mesa V."/>
        </authorList>
    </citation>
    <scope>NUCLEOTIDE SEQUENCE</scope>
    <source>
        <strain evidence="3">Clostridium neonatale JD116</strain>
    </source>
</reference>
<dbReference type="Pfam" id="PF06792">
    <property type="entry name" value="UPF0261"/>
    <property type="match status" value="1"/>
</dbReference>
<dbReference type="PIRSF" id="PIRSF033271">
    <property type="entry name" value="UCP033271"/>
    <property type="match status" value="1"/>
</dbReference>
<proteinExistence type="predicted"/>
<accession>A0AAD1YEX6</accession>
<feature type="domain" description="UPF0261" evidence="2">
    <location>
        <begin position="183"/>
        <end position="400"/>
    </location>
</feature>
<dbReference type="PANTHER" id="PTHR31862:SF1">
    <property type="entry name" value="UPF0261 DOMAIN PROTEIN (AFU_ORTHOLOGUE AFUA_1G10120)"/>
    <property type="match status" value="1"/>
</dbReference>
<dbReference type="Gene3D" id="3.40.50.12020">
    <property type="entry name" value="Uncharacterised protein family UPF0261, NN domain"/>
    <property type="match status" value="1"/>
</dbReference>
<dbReference type="InterPro" id="IPR044122">
    <property type="entry name" value="UPF0261_N"/>
</dbReference>
<dbReference type="Proteomes" id="UP001189143">
    <property type="component" value="Unassembled WGS sequence"/>
</dbReference>
<sequence>MKTIAIAGTFDTKGAEYLYVKELIESLGLGTFTIHTGVFEPTFKPDVSNTQVAEAAGMDIKTLVDKKDRALATEVLSKGMEKLVLKLYKQGKFHGIISFGGTGGTSLVTPAMRALPIGVPKVMVSTVASGNTAPYVGASDIVMMPSIVDVAGINSISTKIFTNAVFAIAGMVKFENTKVVDKKTLIAATMFGVTTPCVTAATKYLEKRGYEVLIFHATGIGGQSMEALIAGGFIEGVLDLTTTEWADEIIGGVLNAGPYRLEAASKNHIPQVVSVGALDMCNFGTYDTIPKKFERRNLYKHNPTVTLMRTNIEENEAIGKKLVEKLNMAKDKTTLMLPLKGISGIDVEGQPFYGVEEDKMLFDTLRNGVNKNNVEVIEMNCAINDVEFAEAAAQKLIDLMNK</sequence>
<dbReference type="PANTHER" id="PTHR31862">
    <property type="entry name" value="UPF0261 DOMAIN PROTEIN (AFU_ORTHOLOGUE AFUA_1G10120)"/>
    <property type="match status" value="1"/>
</dbReference>
<dbReference type="InterPro" id="IPR056778">
    <property type="entry name" value="UPF0261_C"/>
</dbReference>
<dbReference type="Gene3D" id="3.40.50.12030">
    <property type="entry name" value="Uncharacterised protein family UPF0261, NC domain"/>
    <property type="match status" value="1"/>
</dbReference>
<dbReference type="NCBIfam" id="NF002674">
    <property type="entry name" value="PRK02399.1-2"/>
    <property type="match status" value="1"/>
</dbReference>
<comment type="caution">
    <text evidence="3">The sequence shown here is derived from an EMBL/GenBank/DDBJ whole genome shotgun (WGS) entry which is preliminary data.</text>
</comment>
<evidence type="ECO:0000259" key="1">
    <source>
        <dbReference type="Pfam" id="PF06792"/>
    </source>
</evidence>
<dbReference type="Pfam" id="PF23189">
    <property type="entry name" value="UPF0261_C"/>
    <property type="match status" value="1"/>
</dbReference>
<dbReference type="InterPro" id="IPR051353">
    <property type="entry name" value="Tobamovirus_resist_UPF0261"/>
</dbReference>
<evidence type="ECO:0000259" key="2">
    <source>
        <dbReference type="Pfam" id="PF23189"/>
    </source>
</evidence>
<feature type="domain" description="UPF0261" evidence="1">
    <location>
        <begin position="2"/>
        <end position="176"/>
    </location>
</feature>
<dbReference type="CDD" id="cd15488">
    <property type="entry name" value="Tm-1-like"/>
    <property type="match status" value="1"/>
</dbReference>
<evidence type="ECO:0000313" key="3">
    <source>
        <dbReference type="EMBL" id="CAI3565412.1"/>
    </source>
</evidence>
<dbReference type="AlphaFoldDB" id="A0AAD1YEX6"/>
<protein>
    <submittedName>
        <fullName evidence="3">Uncharacterized protein</fullName>
    </submittedName>
</protein>